<evidence type="ECO:0000256" key="3">
    <source>
        <dbReference type="ARBA" id="ARBA00023110"/>
    </source>
</evidence>
<name>A0AAD4T4E9_9MAGN</name>
<dbReference type="PANTHER" id="PTHR43811">
    <property type="entry name" value="FKBP-TYPE PEPTIDYL-PROLYL CIS-TRANS ISOMERASE FKPA"/>
    <property type="match status" value="1"/>
</dbReference>
<evidence type="ECO:0000256" key="4">
    <source>
        <dbReference type="ARBA" id="ARBA00023235"/>
    </source>
</evidence>
<evidence type="ECO:0000256" key="2">
    <source>
        <dbReference type="ARBA" id="ARBA00013194"/>
    </source>
</evidence>
<evidence type="ECO:0000259" key="7">
    <source>
        <dbReference type="PROSITE" id="PS50059"/>
    </source>
</evidence>
<dbReference type="InterPro" id="IPR046357">
    <property type="entry name" value="PPIase_dom_sf"/>
</dbReference>
<proteinExistence type="predicted"/>
<organism evidence="8 9">
    <name type="scientific">Papaver atlanticum</name>
    <dbReference type="NCBI Taxonomy" id="357466"/>
    <lineage>
        <taxon>Eukaryota</taxon>
        <taxon>Viridiplantae</taxon>
        <taxon>Streptophyta</taxon>
        <taxon>Embryophyta</taxon>
        <taxon>Tracheophyta</taxon>
        <taxon>Spermatophyta</taxon>
        <taxon>Magnoliopsida</taxon>
        <taxon>Ranunculales</taxon>
        <taxon>Papaveraceae</taxon>
        <taxon>Papaveroideae</taxon>
        <taxon>Papaver</taxon>
    </lineage>
</organism>
<dbReference type="Gene3D" id="2.60.120.340">
    <property type="entry name" value="Nucleoplasmin core domain"/>
    <property type="match status" value="1"/>
</dbReference>
<feature type="region of interest" description="Disordered" evidence="6">
    <location>
        <begin position="77"/>
        <end position="96"/>
    </location>
</feature>
<evidence type="ECO:0000313" key="9">
    <source>
        <dbReference type="Proteomes" id="UP001202328"/>
    </source>
</evidence>
<keyword evidence="3 5" id="KW-0697">Rotamase</keyword>
<dbReference type="InterPro" id="IPR041232">
    <property type="entry name" value="NPL"/>
</dbReference>
<dbReference type="Gene3D" id="3.10.50.40">
    <property type="match status" value="1"/>
</dbReference>
<evidence type="ECO:0000256" key="6">
    <source>
        <dbReference type="SAM" id="MobiDB-lite"/>
    </source>
</evidence>
<dbReference type="EMBL" id="JAJJMB010005286">
    <property type="protein sequence ID" value="KAI3939920.1"/>
    <property type="molecule type" value="Genomic_DNA"/>
</dbReference>
<dbReference type="GO" id="GO:0003755">
    <property type="term" value="F:peptidyl-prolyl cis-trans isomerase activity"/>
    <property type="evidence" value="ECO:0007669"/>
    <property type="project" value="UniProtKB-KW"/>
</dbReference>
<comment type="caution">
    <text evidence="8">The sequence shown here is derived from an EMBL/GenBank/DDBJ whole genome shotgun (WGS) entry which is preliminary data.</text>
</comment>
<dbReference type="EC" id="5.2.1.8" evidence="2 5"/>
<gene>
    <name evidence="8" type="ORF">MKW98_029696</name>
</gene>
<sequence>MLQASLGGYTDGSSYIQVECKVGNMSPVIICSLHNETKKESCLLDIELEEEDNVVFEVTGCRNVNLTGYYLGHNGQSGSGKVGNNGAPSASQTTDLKKTIDVVEHSDGSPENGKGKELFDYKDAKVKGPRVRAMDSGLVIEDLELGHDRSNITVHIYFIVRVKSNGYVSESNFGKPSSTEYHLGGGGLIKGLDIGINGMHIGDKRRITIPPSMGYKLARSEVPPDAWLEVEVELQNVTHSP</sequence>
<evidence type="ECO:0000313" key="8">
    <source>
        <dbReference type="EMBL" id="KAI3939920.1"/>
    </source>
</evidence>
<dbReference type="PANTHER" id="PTHR43811:SF19">
    <property type="entry name" value="39 KDA FK506-BINDING NUCLEAR PROTEIN"/>
    <property type="match status" value="1"/>
</dbReference>
<feature type="domain" description="PPIase FKBP-type" evidence="7">
    <location>
        <begin position="151"/>
        <end position="238"/>
    </location>
</feature>
<dbReference type="AlphaFoldDB" id="A0AAD4T4E9"/>
<evidence type="ECO:0000256" key="5">
    <source>
        <dbReference type="PROSITE-ProRule" id="PRU00277"/>
    </source>
</evidence>
<protein>
    <recommendedName>
        <fullName evidence="2 5">peptidylprolyl isomerase</fullName>
        <ecNumber evidence="2 5">5.2.1.8</ecNumber>
    </recommendedName>
</protein>
<accession>A0AAD4T4E9</accession>
<keyword evidence="4 5" id="KW-0413">Isomerase</keyword>
<keyword evidence="9" id="KW-1185">Reference proteome</keyword>
<dbReference type="SUPFAM" id="SSF54534">
    <property type="entry name" value="FKBP-like"/>
    <property type="match status" value="1"/>
</dbReference>
<dbReference type="PROSITE" id="PS50059">
    <property type="entry name" value="FKBP_PPIASE"/>
    <property type="match status" value="1"/>
</dbReference>
<evidence type="ECO:0000256" key="1">
    <source>
        <dbReference type="ARBA" id="ARBA00000971"/>
    </source>
</evidence>
<dbReference type="InterPro" id="IPR001179">
    <property type="entry name" value="PPIase_FKBP_dom"/>
</dbReference>
<comment type="catalytic activity">
    <reaction evidence="1 5">
        <text>[protein]-peptidylproline (omega=180) = [protein]-peptidylproline (omega=0)</text>
        <dbReference type="Rhea" id="RHEA:16237"/>
        <dbReference type="Rhea" id="RHEA-COMP:10747"/>
        <dbReference type="Rhea" id="RHEA-COMP:10748"/>
        <dbReference type="ChEBI" id="CHEBI:83833"/>
        <dbReference type="ChEBI" id="CHEBI:83834"/>
        <dbReference type="EC" id="5.2.1.8"/>
    </reaction>
</comment>
<dbReference type="Proteomes" id="UP001202328">
    <property type="component" value="Unassembled WGS sequence"/>
</dbReference>
<dbReference type="Pfam" id="PF00254">
    <property type="entry name" value="FKBP_C"/>
    <property type="match status" value="1"/>
</dbReference>
<reference evidence="8" key="1">
    <citation type="submission" date="2022-04" db="EMBL/GenBank/DDBJ databases">
        <title>A functionally conserved STORR gene fusion in Papaver species that diverged 16.8 million years ago.</title>
        <authorList>
            <person name="Catania T."/>
        </authorList>
    </citation>
    <scope>NUCLEOTIDE SEQUENCE</scope>
    <source>
        <strain evidence="8">S-188037</strain>
    </source>
</reference>
<dbReference type="Pfam" id="PF17800">
    <property type="entry name" value="NPL"/>
    <property type="match status" value="1"/>
</dbReference>